<comment type="caution">
    <text evidence="1">The sequence shown here is derived from an EMBL/GenBank/DDBJ whole genome shotgun (WGS) entry which is preliminary data.</text>
</comment>
<gene>
    <name evidence="1" type="ORF">ACFQ21_25640</name>
</gene>
<reference evidence="2" key="1">
    <citation type="journal article" date="2019" name="Int. J. Syst. Evol. Microbiol.">
        <title>The Global Catalogue of Microorganisms (GCM) 10K type strain sequencing project: providing services to taxonomists for standard genome sequencing and annotation.</title>
        <authorList>
            <consortium name="The Broad Institute Genomics Platform"/>
            <consortium name="The Broad Institute Genome Sequencing Center for Infectious Disease"/>
            <person name="Wu L."/>
            <person name="Ma J."/>
        </authorList>
    </citation>
    <scope>NUCLEOTIDE SEQUENCE [LARGE SCALE GENOMIC DNA]</scope>
    <source>
        <strain evidence="2">CCUG 58938</strain>
    </source>
</reference>
<dbReference type="Pfam" id="PF20404">
    <property type="entry name" value="DUF6694"/>
    <property type="match status" value="1"/>
</dbReference>
<keyword evidence="2" id="KW-1185">Reference proteome</keyword>
<proteinExistence type="predicted"/>
<organism evidence="1 2">
    <name type="scientific">Ohtaekwangia kribbensis</name>
    <dbReference type="NCBI Taxonomy" id="688913"/>
    <lineage>
        <taxon>Bacteria</taxon>
        <taxon>Pseudomonadati</taxon>
        <taxon>Bacteroidota</taxon>
        <taxon>Cytophagia</taxon>
        <taxon>Cytophagales</taxon>
        <taxon>Fulvivirgaceae</taxon>
        <taxon>Ohtaekwangia</taxon>
    </lineage>
</organism>
<dbReference type="PROSITE" id="PS51257">
    <property type="entry name" value="PROKAR_LIPOPROTEIN"/>
    <property type="match status" value="1"/>
</dbReference>
<name>A0ABW3K986_9BACT</name>
<dbReference type="EMBL" id="JBHTKA010000013">
    <property type="protein sequence ID" value="MFD1002734.1"/>
    <property type="molecule type" value="Genomic_DNA"/>
</dbReference>
<dbReference type="Proteomes" id="UP001597112">
    <property type="component" value="Unassembled WGS sequence"/>
</dbReference>
<dbReference type="RefSeq" id="WP_377584312.1">
    <property type="nucleotide sequence ID" value="NZ_JBHTKA010000013.1"/>
</dbReference>
<protein>
    <submittedName>
        <fullName evidence="1">DUF6694 family lipoprotein</fullName>
    </submittedName>
</protein>
<sequence length="290" mass="33370">MRRSIVLFILLMMASCQEKLDGNDFDSSRKKVEDELDERERVNLEKALRVVALEAMRLKWDSREEYKGKSLDDISLSMIDGQTYTSVVDLAEDILKATNKREIEKATREIARLDSLKGKSVNIEKRLDLFKVSSVKINRVDFFDRMVPELEVEYKYIGASPLQGPMTFQFELLQRLTGEVIKSQIITIGDETSLIGAQESFDEHLILSETQETNPRLWNASRYPMENPNLSDFNLELKVTVVSLVLNGYKVERPKLTAEEIESLIDVKEERVKELKTVRGTLDELELTTD</sequence>
<accession>A0ABW3K986</accession>
<evidence type="ECO:0000313" key="2">
    <source>
        <dbReference type="Proteomes" id="UP001597112"/>
    </source>
</evidence>
<dbReference type="InterPro" id="IPR046516">
    <property type="entry name" value="DUF6694"/>
</dbReference>
<evidence type="ECO:0000313" key="1">
    <source>
        <dbReference type="EMBL" id="MFD1002734.1"/>
    </source>
</evidence>
<keyword evidence="1" id="KW-0449">Lipoprotein</keyword>